<accession>A0A9N8EVR7</accession>
<gene>
    <name evidence="2" type="ORF">SEMRO_1753_G295390.1</name>
</gene>
<dbReference type="AlphaFoldDB" id="A0A9N8EVR7"/>
<reference evidence="2" key="1">
    <citation type="submission" date="2020-06" db="EMBL/GenBank/DDBJ databases">
        <authorList>
            <consortium name="Plant Systems Biology data submission"/>
        </authorList>
    </citation>
    <scope>NUCLEOTIDE SEQUENCE</scope>
    <source>
        <strain evidence="2">D6</strain>
    </source>
</reference>
<evidence type="ECO:0000256" key="1">
    <source>
        <dbReference type="SAM" id="MobiDB-lite"/>
    </source>
</evidence>
<organism evidence="2 3">
    <name type="scientific">Seminavis robusta</name>
    <dbReference type="NCBI Taxonomy" id="568900"/>
    <lineage>
        <taxon>Eukaryota</taxon>
        <taxon>Sar</taxon>
        <taxon>Stramenopiles</taxon>
        <taxon>Ochrophyta</taxon>
        <taxon>Bacillariophyta</taxon>
        <taxon>Bacillariophyceae</taxon>
        <taxon>Bacillariophycidae</taxon>
        <taxon>Naviculales</taxon>
        <taxon>Naviculaceae</taxon>
        <taxon>Seminavis</taxon>
    </lineage>
</organism>
<name>A0A9N8EVR7_9STRA</name>
<feature type="compositionally biased region" description="Low complexity" evidence="1">
    <location>
        <begin position="126"/>
        <end position="135"/>
    </location>
</feature>
<dbReference type="EMBL" id="CAICTM010001751">
    <property type="protein sequence ID" value="CAB9525944.1"/>
    <property type="molecule type" value="Genomic_DNA"/>
</dbReference>
<comment type="caution">
    <text evidence="2">The sequence shown here is derived from an EMBL/GenBank/DDBJ whole genome shotgun (WGS) entry which is preliminary data.</text>
</comment>
<keyword evidence="3" id="KW-1185">Reference proteome</keyword>
<sequence length="370" mass="42425">MDVRRQSRSLSPERVYVAVRRYTRSLSPQGECKSVRHESRSLRPQRQRIDVWRQSRSLSPGRQLVVRRKSRSLTPQRNGVAVRRQSRSLSPRRGFHPSNRDTTRRNRPRTVSPQRQRRRNSERSQRTAATATTAASTISDNTSITTVLLDPVKALNIQMFPQNVPRNTKGAPRANQGLLAKHLMATYPTRSLTKEMNILGSEGLVSTQFILNSIAKVQQNQDIVKLELEDWLGRSKHAQRIAIALRELMMHDHRPWESIRFVDYVHASDVDTFQQWVDQKNLFQSCLGSIFLEKLVPVHFDCIVTLPASTGKEDSVTLLNLMQQEPSVTKLVFASNQSDPVMLKALVDLFQCDNRSWKDVTLHLSGQFAW</sequence>
<evidence type="ECO:0000313" key="3">
    <source>
        <dbReference type="Proteomes" id="UP001153069"/>
    </source>
</evidence>
<dbReference type="Proteomes" id="UP001153069">
    <property type="component" value="Unassembled WGS sequence"/>
</dbReference>
<proteinExistence type="predicted"/>
<feature type="region of interest" description="Disordered" evidence="1">
    <location>
        <begin position="66"/>
        <end position="135"/>
    </location>
</feature>
<evidence type="ECO:0000313" key="2">
    <source>
        <dbReference type="EMBL" id="CAB9525944.1"/>
    </source>
</evidence>
<protein>
    <submittedName>
        <fullName evidence="2">Uncharacterized protein</fullName>
    </submittedName>
</protein>